<keyword evidence="2" id="KW-1185">Reference proteome</keyword>
<dbReference type="EMBL" id="CM035418">
    <property type="protein sequence ID" value="KAH7421149.1"/>
    <property type="molecule type" value="Genomic_DNA"/>
</dbReference>
<comment type="caution">
    <text evidence="1">The sequence shown here is derived from an EMBL/GenBank/DDBJ whole genome shotgun (WGS) entry which is preliminary data.</text>
</comment>
<organism evidence="1 2">
    <name type="scientific">Ceratopteris richardii</name>
    <name type="common">Triangle waterfern</name>
    <dbReference type="NCBI Taxonomy" id="49495"/>
    <lineage>
        <taxon>Eukaryota</taxon>
        <taxon>Viridiplantae</taxon>
        <taxon>Streptophyta</taxon>
        <taxon>Embryophyta</taxon>
        <taxon>Tracheophyta</taxon>
        <taxon>Polypodiopsida</taxon>
        <taxon>Polypodiidae</taxon>
        <taxon>Polypodiales</taxon>
        <taxon>Pteridineae</taxon>
        <taxon>Pteridaceae</taxon>
        <taxon>Parkerioideae</taxon>
        <taxon>Ceratopteris</taxon>
    </lineage>
</organism>
<accession>A0A8T2TKI7</accession>
<dbReference type="Proteomes" id="UP000825935">
    <property type="component" value="Chromosome 13"/>
</dbReference>
<evidence type="ECO:0000313" key="2">
    <source>
        <dbReference type="Proteomes" id="UP000825935"/>
    </source>
</evidence>
<gene>
    <name evidence="1" type="ORF">KP509_13G042500</name>
</gene>
<dbReference type="AlphaFoldDB" id="A0A8T2TKI7"/>
<sequence>MQAIRPYNHTFIKRKLDFVESKSCQAILLLKTRRDSGRKTHALHANSKSNQPLSKKDSCASCNQSLSKCADTYSSGLKALTCSLSATDLLDHSDINALWVPCVIVATWCFVFCCLKEDSASNVNGGSPCCRESRQRAC</sequence>
<name>A0A8T2TKI7_CERRI</name>
<proteinExistence type="predicted"/>
<protein>
    <submittedName>
        <fullName evidence="1">Uncharacterized protein</fullName>
    </submittedName>
</protein>
<reference evidence="1" key="1">
    <citation type="submission" date="2021-08" db="EMBL/GenBank/DDBJ databases">
        <title>WGS assembly of Ceratopteris richardii.</title>
        <authorList>
            <person name="Marchant D.B."/>
            <person name="Chen G."/>
            <person name="Jenkins J."/>
            <person name="Shu S."/>
            <person name="Leebens-Mack J."/>
            <person name="Grimwood J."/>
            <person name="Schmutz J."/>
            <person name="Soltis P."/>
            <person name="Soltis D."/>
            <person name="Chen Z.-H."/>
        </authorList>
    </citation>
    <scope>NUCLEOTIDE SEQUENCE</scope>
    <source>
        <strain evidence="1">Whitten #5841</strain>
        <tissue evidence="1">Leaf</tissue>
    </source>
</reference>
<evidence type="ECO:0000313" key="1">
    <source>
        <dbReference type="EMBL" id="KAH7421149.1"/>
    </source>
</evidence>